<accession>A0A368NP45</accession>
<organism evidence="1 2">
    <name type="scientific">Corallincola holothuriorum</name>
    <dbReference type="NCBI Taxonomy" id="2282215"/>
    <lineage>
        <taxon>Bacteria</taxon>
        <taxon>Pseudomonadati</taxon>
        <taxon>Pseudomonadota</taxon>
        <taxon>Gammaproteobacteria</taxon>
        <taxon>Alteromonadales</taxon>
        <taxon>Psychromonadaceae</taxon>
        <taxon>Corallincola</taxon>
    </lineage>
</organism>
<dbReference type="Gene3D" id="3.40.50.1980">
    <property type="entry name" value="Nitrogenase molybdenum iron protein domain"/>
    <property type="match status" value="2"/>
</dbReference>
<dbReference type="RefSeq" id="WP_114337366.1">
    <property type="nucleotide sequence ID" value="NZ_QPID01000002.1"/>
</dbReference>
<reference evidence="1 2" key="1">
    <citation type="submission" date="2018-07" db="EMBL/GenBank/DDBJ databases">
        <title>Corallincola holothuriorum sp. nov., a new facultative anaerobe isolated from sea cucumber Apostichopus japonicus.</title>
        <authorList>
            <person name="Xia H."/>
        </authorList>
    </citation>
    <scope>NUCLEOTIDE SEQUENCE [LARGE SCALE GENOMIC DNA]</scope>
    <source>
        <strain evidence="1 2">C4</strain>
    </source>
</reference>
<sequence>MTSSPFSSLDLWGLTVRTFSKRLTLLAALLLLAPQVQALNIFACEPEWAALAKELVPDADIYSATTAYQDPHMVQARPSLIAKLRRADMFICSGAELETGWLPALQMKANNSDVRDSQPGAFYAAEQVERLDVLENVSRLMGDVHASGNPHVHLDPHRIQTIAIALAKRLQQIDPENADNYQQRLTAFTTRWQAALAEWEQQTKPLQGQKVVAYHSSFRYLFDWLGITQIADLEPKPGLPPTSGHLTSVLKQLQEQPLLGIIYANYQDPKAAQWLGGKSDEPVIPLAYSVGADDTADLFMLYQRIIQQLLAAVERA</sequence>
<dbReference type="PANTHER" id="PTHR42953:SF2">
    <property type="entry name" value="ADHESION PROTEIN"/>
    <property type="match status" value="1"/>
</dbReference>
<dbReference type="GO" id="GO:0030001">
    <property type="term" value="P:metal ion transport"/>
    <property type="evidence" value="ECO:0007669"/>
    <property type="project" value="InterPro"/>
</dbReference>
<dbReference type="EMBL" id="QPID01000002">
    <property type="protein sequence ID" value="RCU51936.1"/>
    <property type="molecule type" value="Genomic_DNA"/>
</dbReference>
<evidence type="ECO:0000313" key="1">
    <source>
        <dbReference type="EMBL" id="RCU51936.1"/>
    </source>
</evidence>
<dbReference type="CDD" id="cd01145">
    <property type="entry name" value="TroA_c"/>
    <property type="match status" value="1"/>
</dbReference>
<dbReference type="InterPro" id="IPR006127">
    <property type="entry name" value="ZnuA-like"/>
</dbReference>
<dbReference type="InterPro" id="IPR050492">
    <property type="entry name" value="Bact_metal-bind_prot9"/>
</dbReference>
<dbReference type="SUPFAM" id="SSF53807">
    <property type="entry name" value="Helical backbone' metal receptor"/>
    <property type="match status" value="1"/>
</dbReference>
<evidence type="ECO:0000313" key="2">
    <source>
        <dbReference type="Proteomes" id="UP000252558"/>
    </source>
</evidence>
<name>A0A368NP45_9GAMM</name>
<dbReference type="OrthoDB" id="9810636at2"/>
<proteinExistence type="predicted"/>
<gene>
    <name evidence="1" type="ORF">DU002_03065</name>
</gene>
<dbReference type="AlphaFoldDB" id="A0A368NP45"/>
<protein>
    <submittedName>
        <fullName evidence="1">Zinc ABC transporter substrate-binding protein</fullName>
    </submittedName>
</protein>
<comment type="caution">
    <text evidence="1">The sequence shown here is derived from an EMBL/GenBank/DDBJ whole genome shotgun (WGS) entry which is preliminary data.</text>
</comment>
<dbReference type="GO" id="GO:0046872">
    <property type="term" value="F:metal ion binding"/>
    <property type="evidence" value="ECO:0007669"/>
    <property type="project" value="InterPro"/>
</dbReference>
<dbReference type="Proteomes" id="UP000252558">
    <property type="component" value="Unassembled WGS sequence"/>
</dbReference>
<keyword evidence="2" id="KW-1185">Reference proteome</keyword>
<dbReference type="Pfam" id="PF01297">
    <property type="entry name" value="ZnuA"/>
    <property type="match status" value="1"/>
</dbReference>
<dbReference type="PANTHER" id="PTHR42953">
    <property type="entry name" value="HIGH-AFFINITY ZINC UPTAKE SYSTEM PROTEIN ZNUA-RELATED"/>
    <property type="match status" value="1"/>
</dbReference>